<evidence type="ECO:0000313" key="1">
    <source>
        <dbReference type="Ensembl" id="ENSEEEP00000053815.1"/>
    </source>
</evidence>
<keyword evidence="2" id="KW-1185">Reference proteome</keyword>
<reference evidence="1 2" key="1">
    <citation type="submission" date="2020-05" db="EMBL/GenBank/DDBJ databases">
        <title>Electrophorus electricus (electric eel) genome, fEleEle1, primary haplotype.</title>
        <authorList>
            <person name="Myers G."/>
            <person name="Meyer A."/>
            <person name="Fedrigo O."/>
            <person name="Formenti G."/>
            <person name="Rhie A."/>
            <person name="Tracey A."/>
            <person name="Sims Y."/>
            <person name="Jarvis E.D."/>
        </authorList>
    </citation>
    <scope>NUCLEOTIDE SEQUENCE [LARGE SCALE GENOMIC DNA]</scope>
</reference>
<organism evidence="1 2">
    <name type="scientific">Electrophorus electricus</name>
    <name type="common">Electric eel</name>
    <name type="synonym">Gymnotus electricus</name>
    <dbReference type="NCBI Taxonomy" id="8005"/>
    <lineage>
        <taxon>Eukaryota</taxon>
        <taxon>Metazoa</taxon>
        <taxon>Chordata</taxon>
        <taxon>Craniata</taxon>
        <taxon>Vertebrata</taxon>
        <taxon>Euteleostomi</taxon>
        <taxon>Actinopterygii</taxon>
        <taxon>Neopterygii</taxon>
        <taxon>Teleostei</taxon>
        <taxon>Ostariophysi</taxon>
        <taxon>Gymnotiformes</taxon>
        <taxon>Gymnotoidei</taxon>
        <taxon>Gymnotidae</taxon>
        <taxon>Electrophorus</taxon>
    </lineage>
</organism>
<dbReference type="Ensembl" id="ENSEEET00000059438.1">
    <property type="protein sequence ID" value="ENSEEEP00000053815.1"/>
    <property type="gene ID" value="ENSEEEG00000026209.1"/>
</dbReference>
<protein>
    <submittedName>
        <fullName evidence="1">Uncharacterized protein</fullName>
    </submittedName>
</protein>
<accession>A0AAY5EA80</accession>
<dbReference type="AlphaFoldDB" id="A0AAY5EA80"/>
<reference evidence="1" key="2">
    <citation type="submission" date="2025-08" db="UniProtKB">
        <authorList>
            <consortium name="Ensembl"/>
        </authorList>
    </citation>
    <scope>IDENTIFICATION</scope>
</reference>
<name>A0AAY5EA80_ELEEL</name>
<dbReference type="Proteomes" id="UP000314983">
    <property type="component" value="Chromosome 2"/>
</dbReference>
<evidence type="ECO:0000313" key="2">
    <source>
        <dbReference type="Proteomes" id="UP000314983"/>
    </source>
</evidence>
<reference evidence="1" key="3">
    <citation type="submission" date="2025-09" db="UniProtKB">
        <authorList>
            <consortium name="Ensembl"/>
        </authorList>
    </citation>
    <scope>IDENTIFICATION</scope>
</reference>
<proteinExistence type="predicted"/>
<sequence>EIRRSWGRCGRGTPSFWCGGSPAACKSHSRSAFWPGEAERALPGYGGPHWWSPRRCRGCRMARRPPWPRELTSLPLRLRSWVECRIQGCCPE</sequence>